<name>A0A7J9AG51_9ROSI</name>
<reference evidence="1 2" key="1">
    <citation type="journal article" date="2019" name="Genome Biol. Evol.">
        <title>Insights into the evolution of the New World diploid cottons (Gossypium, subgenus Houzingenia) based on genome sequencing.</title>
        <authorList>
            <person name="Grover C.E."/>
            <person name="Arick M.A. 2nd"/>
            <person name="Thrash A."/>
            <person name="Conover J.L."/>
            <person name="Sanders W.S."/>
            <person name="Peterson D.G."/>
            <person name="Frelichowski J.E."/>
            <person name="Scheffler J.A."/>
            <person name="Scheffler B.E."/>
            <person name="Wendel J.F."/>
        </authorList>
    </citation>
    <scope>NUCLEOTIDE SEQUENCE [LARGE SCALE GENOMIC DNA]</scope>
    <source>
        <strain evidence="1">4</strain>
        <tissue evidence="1">Leaf</tissue>
    </source>
</reference>
<evidence type="ECO:0000313" key="2">
    <source>
        <dbReference type="Proteomes" id="UP000593574"/>
    </source>
</evidence>
<sequence>MELEKWWPLENPFVKINFDAAYRKHENKSCSGIVIKDSERRVLSSKV</sequence>
<evidence type="ECO:0008006" key="3">
    <source>
        <dbReference type="Google" id="ProtNLM"/>
    </source>
</evidence>
<dbReference type="Proteomes" id="UP000593574">
    <property type="component" value="Unassembled WGS sequence"/>
</dbReference>
<proteinExistence type="predicted"/>
<organism evidence="1 2">
    <name type="scientific">Gossypium laxum</name>
    <dbReference type="NCBI Taxonomy" id="34288"/>
    <lineage>
        <taxon>Eukaryota</taxon>
        <taxon>Viridiplantae</taxon>
        <taxon>Streptophyta</taxon>
        <taxon>Embryophyta</taxon>
        <taxon>Tracheophyta</taxon>
        <taxon>Spermatophyta</taxon>
        <taxon>Magnoliopsida</taxon>
        <taxon>eudicotyledons</taxon>
        <taxon>Gunneridae</taxon>
        <taxon>Pentapetalae</taxon>
        <taxon>rosids</taxon>
        <taxon>malvids</taxon>
        <taxon>Malvales</taxon>
        <taxon>Malvaceae</taxon>
        <taxon>Malvoideae</taxon>
        <taxon>Gossypium</taxon>
    </lineage>
</organism>
<evidence type="ECO:0000313" key="1">
    <source>
        <dbReference type="EMBL" id="MBA0722983.1"/>
    </source>
</evidence>
<gene>
    <name evidence="1" type="ORF">Golax_003609</name>
</gene>
<comment type="caution">
    <text evidence="1">The sequence shown here is derived from an EMBL/GenBank/DDBJ whole genome shotgun (WGS) entry which is preliminary data.</text>
</comment>
<keyword evidence="2" id="KW-1185">Reference proteome</keyword>
<accession>A0A7J9AG51</accession>
<dbReference type="EMBL" id="JABEZV010000010">
    <property type="protein sequence ID" value="MBA0722983.1"/>
    <property type="molecule type" value="Genomic_DNA"/>
</dbReference>
<dbReference type="AlphaFoldDB" id="A0A7J9AG51"/>
<protein>
    <recommendedName>
        <fullName evidence="3">RNase H type-1 domain-containing protein</fullName>
    </recommendedName>
</protein>